<dbReference type="EMBL" id="SNYO01000004">
    <property type="protein sequence ID" value="TDQ58693.1"/>
    <property type="molecule type" value="Genomic_DNA"/>
</dbReference>
<dbReference type="Proteomes" id="UP000295705">
    <property type="component" value="Unassembled WGS sequence"/>
</dbReference>
<name>A0A4R6VAJ4_9PSEU</name>
<evidence type="ECO:0000313" key="2">
    <source>
        <dbReference type="EMBL" id="TDQ58693.1"/>
    </source>
</evidence>
<dbReference type="AlphaFoldDB" id="A0A4R6VAJ4"/>
<comment type="caution">
    <text evidence="2">The sequence shown here is derived from an EMBL/GenBank/DDBJ whole genome shotgun (WGS) entry which is preliminary data.</text>
</comment>
<accession>A0A4R6VAJ4</accession>
<gene>
    <name evidence="2" type="ORF">EV188_104440</name>
</gene>
<evidence type="ECO:0000256" key="1">
    <source>
        <dbReference type="SAM" id="MobiDB-lite"/>
    </source>
</evidence>
<reference evidence="2 3" key="1">
    <citation type="submission" date="2019-03" db="EMBL/GenBank/DDBJ databases">
        <title>Genomic Encyclopedia of Type Strains, Phase IV (KMG-IV): sequencing the most valuable type-strain genomes for metagenomic binning, comparative biology and taxonomic classification.</title>
        <authorList>
            <person name="Goeker M."/>
        </authorList>
    </citation>
    <scope>NUCLEOTIDE SEQUENCE [LARGE SCALE GENOMIC DNA]</scope>
    <source>
        <strain evidence="2 3">DSM 45775</strain>
    </source>
</reference>
<sequence length="94" mass="10135">MLALLAADGGIATTFGVREQHRHRDAFRAVAGHVEARLPGLRMGTLWSLAARRAEAGGPRVVPAPRRAPGRRAIPLAPAMDPAARRREHCSPCR</sequence>
<evidence type="ECO:0000313" key="3">
    <source>
        <dbReference type="Proteomes" id="UP000295705"/>
    </source>
</evidence>
<feature type="region of interest" description="Disordered" evidence="1">
    <location>
        <begin position="57"/>
        <end position="94"/>
    </location>
</feature>
<feature type="compositionally biased region" description="Basic and acidic residues" evidence="1">
    <location>
        <begin position="83"/>
        <end position="94"/>
    </location>
</feature>
<proteinExistence type="predicted"/>
<keyword evidence="3" id="KW-1185">Reference proteome</keyword>
<protein>
    <submittedName>
        <fullName evidence="2">Uncharacterized protein</fullName>
    </submittedName>
</protein>
<feature type="compositionally biased region" description="Low complexity" evidence="1">
    <location>
        <begin position="57"/>
        <end position="79"/>
    </location>
</feature>
<organism evidence="2 3">
    <name type="scientific">Actinomycetospora succinea</name>
    <dbReference type="NCBI Taxonomy" id="663603"/>
    <lineage>
        <taxon>Bacteria</taxon>
        <taxon>Bacillati</taxon>
        <taxon>Actinomycetota</taxon>
        <taxon>Actinomycetes</taxon>
        <taxon>Pseudonocardiales</taxon>
        <taxon>Pseudonocardiaceae</taxon>
        <taxon>Actinomycetospora</taxon>
    </lineage>
</organism>